<keyword evidence="3 6" id="KW-1133">Transmembrane helix</keyword>
<dbReference type="PANTHER" id="PTHR23501">
    <property type="entry name" value="MAJOR FACILITATOR SUPERFAMILY"/>
    <property type="match status" value="1"/>
</dbReference>
<accession>A0A4S4KJ69</accession>
<dbReference type="GO" id="GO:0005886">
    <property type="term" value="C:plasma membrane"/>
    <property type="evidence" value="ECO:0007669"/>
    <property type="project" value="TreeGrafter"/>
</dbReference>
<reference evidence="8 9" key="1">
    <citation type="submission" date="2019-02" db="EMBL/GenBank/DDBJ databases">
        <title>Genome sequencing of the rare red list fungi Phlebia centrifuga.</title>
        <authorList>
            <person name="Buettner E."/>
            <person name="Kellner H."/>
        </authorList>
    </citation>
    <scope>NUCLEOTIDE SEQUENCE [LARGE SCALE GENOMIC DNA]</scope>
    <source>
        <strain evidence="8 9">DSM 108282</strain>
    </source>
</reference>
<feature type="compositionally biased region" description="Basic and acidic residues" evidence="5">
    <location>
        <begin position="18"/>
        <end position="29"/>
    </location>
</feature>
<dbReference type="InterPro" id="IPR005829">
    <property type="entry name" value="Sugar_transporter_CS"/>
</dbReference>
<feature type="domain" description="Major facilitator superfamily (MFS) profile" evidence="7">
    <location>
        <begin position="1"/>
        <end position="197"/>
    </location>
</feature>
<dbReference type="InterPro" id="IPR011701">
    <property type="entry name" value="MFS"/>
</dbReference>
<comment type="caution">
    <text evidence="8">The sequence shown here is derived from an EMBL/GenBank/DDBJ whole genome shotgun (WGS) entry which is preliminary data.</text>
</comment>
<feature type="transmembrane region" description="Helical" evidence="6">
    <location>
        <begin position="146"/>
        <end position="168"/>
    </location>
</feature>
<dbReference type="AlphaFoldDB" id="A0A4S4KJ69"/>
<evidence type="ECO:0000313" key="8">
    <source>
        <dbReference type="EMBL" id="THG97930.1"/>
    </source>
</evidence>
<feature type="transmembrane region" description="Helical" evidence="6">
    <location>
        <begin position="174"/>
        <end position="196"/>
    </location>
</feature>
<dbReference type="EMBL" id="SGPJ01000142">
    <property type="protein sequence ID" value="THG97930.1"/>
    <property type="molecule type" value="Genomic_DNA"/>
</dbReference>
<dbReference type="Pfam" id="PF07690">
    <property type="entry name" value="MFS_1"/>
    <property type="match status" value="1"/>
</dbReference>
<sequence length="197" mass="20781">MLSRNLSSSSLQDYDLQNSHDDPAETDGKRVTLRKSNELTAVSTALPTIIHDLHGDDFVWVASAYALASTALLPASGGMAEIFGRRATMLVSLMMFALGSALCGSAQNMNWLIAGRTIQGAGGGGILSLSSIILSDLVALKERGLYNGMIGLTWACAASIGPVVGGALAQAGQWRWLFCSYVQTFINPVVMLAVICL</sequence>
<protein>
    <recommendedName>
        <fullName evidence="7">Major facilitator superfamily (MFS) profile domain-containing protein</fullName>
    </recommendedName>
</protein>
<keyword evidence="4 6" id="KW-0472">Membrane</keyword>
<dbReference type="InterPro" id="IPR020846">
    <property type="entry name" value="MFS_dom"/>
</dbReference>
<comment type="subcellular location">
    <subcellularLocation>
        <location evidence="1">Membrane</location>
        <topology evidence="1">Multi-pass membrane protein</topology>
    </subcellularLocation>
</comment>
<feature type="transmembrane region" description="Helical" evidence="6">
    <location>
        <begin position="87"/>
        <end position="107"/>
    </location>
</feature>
<evidence type="ECO:0000313" key="9">
    <source>
        <dbReference type="Proteomes" id="UP000309038"/>
    </source>
</evidence>
<feature type="transmembrane region" description="Helical" evidence="6">
    <location>
        <begin position="113"/>
        <end position="134"/>
    </location>
</feature>
<dbReference type="InterPro" id="IPR036259">
    <property type="entry name" value="MFS_trans_sf"/>
</dbReference>
<feature type="region of interest" description="Disordered" evidence="5">
    <location>
        <begin position="1"/>
        <end position="29"/>
    </location>
</feature>
<organism evidence="8 9">
    <name type="scientific">Hermanssonia centrifuga</name>
    <dbReference type="NCBI Taxonomy" id="98765"/>
    <lineage>
        <taxon>Eukaryota</taxon>
        <taxon>Fungi</taxon>
        <taxon>Dikarya</taxon>
        <taxon>Basidiomycota</taxon>
        <taxon>Agaricomycotina</taxon>
        <taxon>Agaricomycetes</taxon>
        <taxon>Polyporales</taxon>
        <taxon>Meruliaceae</taxon>
        <taxon>Hermanssonia</taxon>
    </lineage>
</organism>
<dbReference type="Proteomes" id="UP000309038">
    <property type="component" value="Unassembled WGS sequence"/>
</dbReference>
<keyword evidence="9" id="KW-1185">Reference proteome</keyword>
<evidence type="ECO:0000256" key="6">
    <source>
        <dbReference type="SAM" id="Phobius"/>
    </source>
</evidence>
<dbReference type="PROSITE" id="PS00216">
    <property type="entry name" value="SUGAR_TRANSPORT_1"/>
    <property type="match status" value="1"/>
</dbReference>
<evidence type="ECO:0000256" key="5">
    <source>
        <dbReference type="SAM" id="MobiDB-lite"/>
    </source>
</evidence>
<gene>
    <name evidence="8" type="ORF">EW026_g4168</name>
</gene>
<feature type="compositionally biased region" description="Low complexity" evidence="5">
    <location>
        <begin position="1"/>
        <end position="17"/>
    </location>
</feature>
<dbReference type="PROSITE" id="PS50850">
    <property type="entry name" value="MFS"/>
    <property type="match status" value="1"/>
</dbReference>
<evidence type="ECO:0000256" key="1">
    <source>
        <dbReference type="ARBA" id="ARBA00004141"/>
    </source>
</evidence>
<evidence type="ECO:0000256" key="4">
    <source>
        <dbReference type="ARBA" id="ARBA00023136"/>
    </source>
</evidence>
<keyword evidence="2 6" id="KW-0812">Transmembrane</keyword>
<dbReference type="PRINTS" id="PR01036">
    <property type="entry name" value="TCRTETB"/>
</dbReference>
<dbReference type="PANTHER" id="PTHR23501:SF102">
    <property type="entry name" value="DRUG TRANSPORTER, PUTATIVE (AFU_ORTHOLOGUE AFUA_3G08530)-RELATED"/>
    <property type="match status" value="1"/>
</dbReference>
<name>A0A4S4KJ69_9APHY</name>
<dbReference type="GO" id="GO:0022857">
    <property type="term" value="F:transmembrane transporter activity"/>
    <property type="evidence" value="ECO:0007669"/>
    <property type="project" value="InterPro"/>
</dbReference>
<proteinExistence type="predicted"/>
<dbReference type="Gene3D" id="1.20.1720.10">
    <property type="entry name" value="Multidrug resistance protein D"/>
    <property type="match status" value="1"/>
</dbReference>
<dbReference type="SUPFAM" id="SSF103473">
    <property type="entry name" value="MFS general substrate transporter"/>
    <property type="match status" value="1"/>
</dbReference>
<evidence type="ECO:0000256" key="2">
    <source>
        <dbReference type="ARBA" id="ARBA00022692"/>
    </source>
</evidence>
<evidence type="ECO:0000256" key="3">
    <source>
        <dbReference type="ARBA" id="ARBA00022989"/>
    </source>
</evidence>
<evidence type="ECO:0000259" key="7">
    <source>
        <dbReference type="PROSITE" id="PS50850"/>
    </source>
</evidence>